<evidence type="ECO:0000313" key="4">
    <source>
        <dbReference type="EnsemblMetazoa" id="SCAU014185-PA"/>
    </source>
</evidence>
<dbReference type="EnsemblMetazoa" id="SCAU014185-RA">
    <property type="protein sequence ID" value="SCAU014185-PA"/>
    <property type="gene ID" value="SCAU014185"/>
</dbReference>
<feature type="domain" description="ZAD" evidence="3">
    <location>
        <begin position="13"/>
        <end position="85"/>
    </location>
</feature>
<feature type="binding site" evidence="1">
    <location>
        <position position="58"/>
    </location>
    <ligand>
        <name>Zn(2+)</name>
        <dbReference type="ChEBI" id="CHEBI:29105"/>
    </ligand>
</feature>
<dbReference type="PROSITE" id="PS51915">
    <property type="entry name" value="ZAD"/>
    <property type="match status" value="1"/>
</dbReference>
<keyword evidence="5" id="KW-1185">Reference proteome</keyword>
<dbReference type="GO" id="GO:0005634">
    <property type="term" value="C:nucleus"/>
    <property type="evidence" value="ECO:0007669"/>
    <property type="project" value="InterPro"/>
</dbReference>
<feature type="binding site" evidence="1">
    <location>
        <position position="15"/>
    </location>
    <ligand>
        <name>Zn(2+)</name>
        <dbReference type="ChEBI" id="CHEBI:29105"/>
    </ligand>
</feature>
<protein>
    <recommendedName>
        <fullName evidence="3">ZAD domain-containing protein</fullName>
    </recommendedName>
</protein>
<dbReference type="OrthoDB" id="8032802at2759"/>
<dbReference type="SMART" id="SM00868">
    <property type="entry name" value="zf-AD"/>
    <property type="match status" value="1"/>
</dbReference>
<evidence type="ECO:0000256" key="2">
    <source>
        <dbReference type="SAM" id="MobiDB-lite"/>
    </source>
</evidence>
<organism evidence="4 5">
    <name type="scientific">Stomoxys calcitrans</name>
    <name type="common">Stable fly</name>
    <name type="synonym">Conops calcitrans</name>
    <dbReference type="NCBI Taxonomy" id="35570"/>
    <lineage>
        <taxon>Eukaryota</taxon>
        <taxon>Metazoa</taxon>
        <taxon>Ecdysozoa</taxon>
        <taxon>Arthropoda</taxon>
        <taxon>Hexapoda</taxon>
        <taxon>Insecta</taxon>
        <taxon>Pterygota</taxon>
        <taxon>Neoptera</taxon>
        <taxon>Endopterygota</taxon>
        <taxon>Diptera</taxon>
        <taxon>Brachycera</taxon>
        <taxon>Muscomorpha</taxon>
        <taxon>Muscoidea</taxon>
        <taxon>Muscidae</taxon>
        <taxon>Stomoxys</taxon>
    </lineage>
</organism>
<evidence type="ECO:0000256" key="1">
    <source>
        <dbReference type="PROSITE-ProRule" id="PRU01263"/>
    </source>
</evidence>
<dbReference type="Pfam" id="PF16064">
    <property type="entry name" value="DUF4806"/>
    <property type="match status" value="2"/>
</dbReference>
<feature type="binding site" evidence="1">
    <location>
        <position position="18"/>
    </location>
    <ligand>
        <name>Zn(2+)</name>
        <dbReference type="ChEBI" id="CHEBI:29105"/>
    </ligand>
</feature>
<dbReference type="Gene3D" id="3.40.1800.20">
    <property type="match status" value="1"/>
</dbReference>
<reference evidence="4" key="1">
    <citation type="submission" date="2020-05" db="UniProtKB">
        <authorList>
            <consortium name="EnsemblMetazoa"/>
        </authorList>
    </citation>
    <scope>IDENTIFICATION</scope>
    <source>
        <strain evidence="4">USDA</strain>
    </source>
</reference>
<name>A0A1I8Q5T4_STOCA</name>
<evidence type="ECO:0000259" key="3">
    <source>
        <dbReference type="PROSITE" id="PS51915"/>
    </source>
</evidence>
<proteinExistence type="predicted"/>
<keyword evidence="1" id="KW-0862">Zinc</keyword>
<keyword evidence="1" id="KW-0863">Zinc-finger</keyword>
<accession>A0A1I8Q5T4</accession>
<feature type="binding site" evidence="1">
    <location>
        <position position="61"/>
    </location>
    <ligand>
        <name>Zn(2+)</name>
        <dbReference type="ChEBI" id="CHEBI:29105"/>
    </ligand>
</feature>
<sequence length="532" mass="60599">MSTILTRQTTMEIMCRLCASLKPRLINTTAISHDITHKLLQWCKINLEKDSPLPKSICQECMEELNRSYKFLTKVQEAQRSLQAFFGVETTSDADTNDNENFSFAITDVSSLSKANSHAAREYILPETVTSVKREQQSCDEEFAEAVLENYALAEEDNENMDTTEEASPPSKRSKRDANTSSTSEGHNTCICSKMLSKLDEMKAQIKTLIDASNENTKFLRTQLSQAGMEIRKNFPIQSWEELVEMNEKINKENKIDYVKTMHSLIHPVGVVKNLKYIISTKVTIHFNVDGVHGKESLKRLSNFYTALLEAIPNPPQNTEPAEEQLRKAIYLQKKRELKAIGAAKNKKGDTTTSNKTREYNFQKKRCEPSNVNTKILRNKSRLEGVEIRTNFPIQTEEELLEVNEKINQENKIDYVKTMHSLIHPVGVVKNLKHIISTKVTVHYNVDGSHGKKSLKRLSNFYNALLEAIPNPPQNTDPAEDQLRKAIYLQKKRELKAMGAAKNKKEDTTTSNITCEYNEAHPIEEVFLPSIK</sequence>
<dbReference type="VEuPathDB" id="VectorBase:SCAU014185"/>
<dbReference type="Pfam" id="PF07776">
    <property type="entry name" value="zf-AD"/>
    <property type="match status" value="1"/>
</dbReference>
<dbReference type="SUPFAM" id="SSF57716">
    <property type="entry name" value="Glucocorticoid receptor-like (DNA-binding domain)"/>
    <property type="match status" value="1"/>
</dbReference>
<gene>
    <name evidence="4" type="primary">106087510</name>
</gene>
<keyword evidence="1" id="KW-0479">Metal-binding</keyword>
<evidence type="ECO:0000313" key="5">
    <source>
        <dbReference type="Proteomes" id="UP000095300"/>
    </source>
</evidence>
<dbReference type="InterPro" id="IPR012934">
    <property type="entry name" value="Znf_AD"/>
</dbReference>
<dbReference type="Proteomes" id="UP000095300">
    <property type="component" value="Unassembled WGS sequence"/>
</dbReference>
<dbReference type="AlphaFoldDB" id="A0A1I8Q5T4"/>
<feature type="region of interest" description="Disordered" evidence="2">
    <location>
        <begin position="153"/>
        <end position="187"/>
    </location>
</feature>
<feature type="compositionally biased region" description="Acidic residues" evidence="2">
    <location>
        <begin position="154"/>
        <end position="165"/>
    </location>
</feature>
<dbReference type="GO" id="GO:0008270">
    <property type="term" value="F:zinc ion binding"/>
    <property type="evidence" value="ECO:0007669"/>
    <property type="project" value="UniProtKB-UniRule"/>
</dbReference>
<dbReference type="InterPro" id="IPR032071">
    <property type="entry name" value="DUF4806"/>
</dbReference>